<evidence type="ECO:0000313" key="4">
    <source>
        <dbReference type="Proteomes" id="UP000298030"/>
    </source>
</evidence>
<evidence type="ECO:0000259" key="2">
    <source>
        <dbReference type="Pfam" id="PF24883"/>
    </source>
</evidence>
<dbReference type="AlphaFoldDB" id="A0A4Y7SM86"/>
<evidence type="ECO:0000313" key="3">
    <source>
        <dbReference type="EMBL" id="TEB22955.1"/>
    </source>
</evidence>
<dbReference type="STRING" id="71717.A0A4Y7SM86"/>
<proteinExistence type="predicted"/>
<keyword evidence="4" id="KW-1185">Reference proteome</keyword>
<organism evidence="3 4">
    <name type="scientific">Coprinellus micaceus</name>
    <name type="common">Glistening ink-cap mushroom</name>
    <name type="synonym">Coprinus micaceus</name>
    <dbReference type="NCBI Taxonomy" id="71717"/>
    <lineage>
        <taxon>Eukaryota</taxon>
        <taxon>Fungi</taxon>
        <taxon>Dikarya</taxon>
        <taxon>Basidiomycota</taxon>
        <taxon>Agaricomycotina</taxon>
        <taxon>Agaricomycetes</taxon>
        <taxon>Agaricomycetidae</taxon>
        <taxon>Agaricales</taxon>
        <taxon>Agaricineae</taxon>
        <taxon>Psathyrellaceae</taxon>
        <taxon>Coprinellus</taxon>
    </lineage>
</organism>
<dbReference type="OrthoDB" id="3014077at2759"/>
<keyword evidence="1" id="KW-0677">Repeat</keyword>
<comment type="caution">
    <text evidence="3">The sequence shown here is derived from an EMBL/GenBank/DDBJ whole genome shotgun (WGS) entry which is preliminary data.</text>
</comment>
<dbReference type="Gene3D" id="3.40.50.300">
    <property type="entry name" value="P-loop containing nucleotide triphosphate hydrolases"/>
    <property type="match status" value="1"/>
</dbReference>
<dbReference type="PANTHER" id="PTHR10039:SF14">
    <property type="entry name" value="NACHT DOMAIN-CONTAINING PROTEIN"/>
    <property type="match status" value="1"/>
</dbReference>
<dbReference type="SUPFAM" id="SSF52540">
    <property type="entry name" value="P-loop containing nucleoside triphosphate hydrolases"/>
    <property type="match status" value="1"/>
</dbReference>
<dbReference type="Proteomes" id="UP000298030">
    <property type="component" value="Unassembled WGS sequence"/>
</dbReference>
<gene>
    <name evidence="3" type="ORF">FA13DRAFT_1818671</name>
</gene>
<evidence type="ECO:0000256" key="1">
    <source>
        <dbReference type="ARBA" id="ARBA00022737"/>
    </source>
</evidence>
<feature type="domain" description="Nephrocystin 3-like N-terminal" evidence="2">
    <location>
        <begin position="76"/>
        <end position="217"/>
    </location>
</feature>
<dbReference type="PANTHER" id="PTHR10039">
    <property type="entry name" value="AMELOGENIN"/>
    <property type="match status" value="1"/>
</dbReference>
<accession>A0A4Y7SM86</accession>
<dbReference type="EMBL" id="QPFP01000083">
    <property type="protein sequence ID" value="TEB22955.1"/>
    <property type="molecule type" value="Genomic_DNA"/>
</dbReference>
<dbReference type="Pfam" id="PF24883">
    <property type="entry name" value="NPHP3_N"/>
    <property type="match status" value="1"/>
</dbReference>
<reference evidence="3 4" key="1">
    <citation type="journal article" date="2019" name="Nat. Ecol. Evol.">
        <title>Megaphylogeny resolves global patterns of mushroom evolution.</title>
        <authorList>
            <person name="Varga T."/>
            <person name="Krizsan K."/>
            <person name="Foldi C."/>
            <person name="Dima B."/>
            <person name="Sanchez-Garcia M."/>
            <person name="Sanchez-Ramirez S."/>
            <person name="Szollosi G.J."/>
            <person name="Szarkandi J.G."/>
            <person name="Papp V."/>
            <person name="Albert L."/>
            <person name="Andreopoulos W."/>
            <person name="Angelini C."/>
            <person name="Antonin V."/>
            <person name="Barry K.W."/>
            <person name="Bougher N.L."/>
            <person name="Buchanan P."/>
            <person name="Buyck B."/>
            <person name="Bense V."/>
            <person name="Catcheside P."/>
            <person name="Chovatia M."/>
            <person name="Cooper J."/>
            <person name="Damon W."/>
            <person name="Desjardin D."/>
            <person name="Finy P."/>
            <person name="Geml J."/>
            <person name="Haridas S."/>
            <person name="Hughes K."/>
            <person name="Justo A."/>
            <person name="Karasinski D."/>
            <person name="Kautmanova I."/>
            <person name="Kiss B."/>
            <person name="Kocsube S."/>
            <person name="Kotiranta H."/>
            <person name="LaButti K.M."/>
            <person name="Lechner B.E."/>
            <person name="Liimatainen K."/>
            <person name="Lipzen A."/>
            <person name="Lukacs Z."/>
            <person name="Mihaltcheva S."/>
            <person name="Morgado L.N."/>
            <person name="Niskanen T."/>
            <person name="Noordeloos M.E."/>
            <person name="Ohm R.A."/>
            <person name="Ortiz-Santana B."/>
            <person name="Ovrebo C."/>
            <person name="Racz N."/>
            <person name="Riley R."/>
            <person name="Savchenko A."/>
            <person name="Shiryaev A."/>
            <person name="Soop K."/>
            <person name="Spirin V."/>
            <person name="Szebenyi C."/>
            <person name="Tomsovsky M."/>
            <person name="Tulloss R.E."/>
            <person name="Uehling J."/>
            <person name="Grigoriev I.V."/>
            <person name="Vagvolgyi C."/>
            <person name="Papp T."/>
            <person name="Martin F.M."/>
            <person name="Miettinen O."/>
            <person name="Hibbett D.S."/>
            <person name="Nagy L.G."/>
        </authorList>
    </citation>
    <scope>NUCLEOTIDE SEQUENCE [LARGE SCALE GENOMIC DNA]</scope>
    <source>
        <strain evidence="3 4">FP101781</strain>
    </source>
</reference>
<dbReference type="InterPro" id="IPR027417">
    <property type="entry name" value="P-loop_NTPase"/>
</dbReference>
<sequence>MEPTVNTIHSFAHAQNVRLDTYNQNNTNVYHVNSSSSYRPPLDRLLANIAPGAFHDADEACDLPKCHPETRAAVQENILSWIEHGDAQPKKLMWITGPAGSGKTAIASTVAEICQERGFLAASFFFSGYASSPYRRLKRRLITTLAYQLMQHERLVGLKDAVLRRIEHDPVVFQKRLKEQVEVLVLGPLRSLRLPRSNLPKVVIIDGLDECEADSDIRDGRPSTDVSGWRSKEQVHREILSALLQALDDPSFPFRIIVVSRPERAIKHFFELDERVASNTLGIFLDGSYRPDTDIALFLRAKFAALGLRYGIPQDWFNDEDIRILVEQASGQFIYPATIVRFITETGDPVRQLQLILRWRARVSESNPFATLDALYTRILQSSPDKVLAVKWIQAFRLLQQETPAIRSDESTLFIRSFLEVRQGQMATILGPLTSLMSLEGTESRMGFHLYHKTLVDFLVDPNRCGNLYVTEVAQYEFLRGRWYAIMKAQGFQVPVKDRRLQARFLDLYAQMPRTWPMVRFMDLHQPYNSVDVKWWLDCLGPVSMEHCVSHMLRFVHTQCPWYRCIPSCKVWRDGIIEYYLKQTGRPVPGKVVRFVDKFVKKI</sequence>
<dbReference type="InterPro" id="IPR056884">
    <property type="entry name" value="NPHP3-like_N"/>
</dbReference>
<name>A0A4Y7SM86_COPMI</name>
<protein>
    <recommendedName>
        <fullName evidence="2">Nephrocystin 3-like N-terminal domain-containing protein</fullName>
    </recommendedName>
</protein>